<dbReference type="PIRSF" id="PIRSF004810">
    <property type="entry name" value="ChrA"/>
    <property type="match status" value="1"/>
</dbReference>
<feature type="transmembrane region" description="Helical" evidence="7">
    <location>
        <begin position="72"/>
        <end position="93"/>
    </location>
</feature>
<evidence type="ECO:0000256" key="7">
    <source>
        <dbReference type="SAM" id="Phobius"/>
    </source>
</evidence>
<comment type="subcellular location">
    <subcellularLocation>
        <location evidence="1">Cell membrane</location>
        <topology evidence="1">Multi-pass membrane protein</topology>
    </subcellularLocation>
</comment>
<dbReference type="Proteomes" id="UP000279673">
    <property type="component" value="Unassembled WGS sequence"/>
</dbReference>
<evidence type="ECO:0000256" key="5">
    <source>
        <dbReference type="ARBA" id="ARBA00022989"/>
    </source>
</evidence>
<evidence type="ECO:0000313" key="8">
    <source>
        <dbReference type="EMBL" id="RLL64257.1"/>
    </source>
</evidence>
<keyword evidence="5 7" id="KW-1133">Transmembrane helix</keyword>
<evidence type="ECO:0000256" key="3">
    <source>
        <dbReference type="ARBA" id="ARBA00022475"/>
    </source>
</evidence>
<feature type="transmembrane region" description="Helical" evidence="7">
    <location>
        <begin position="303"/>
        <end position="324"/>
    </location>
</feature>
<keyword evidence="4 7" id="KW-0812">Transmembrane</keyword>
<dbReference type="AlphaFoldDB" id="A0A421BMW2"/>
<keyword evidence="6 7" id="KW-0472">Membrane</keyword>
<protein>
    <submittedName>
        <fullName evidence="8">Chromate efflux transporter</fullName>
    </submittedName>
</protein>
<organism evidence="8 9">
    <name type="scientific">Paenirhodobacter hankyongi</name>
    <dbReference type="NCBI Taxonomy" id="2294033"/>
    <lineage>
        <taxon>Bacteria</taxon>
        <taxon>Pseudomonadati</taxon>
        <taxon>Pseudomonadota</taxon>
        <taxon>Alphaproteobacteria</taxon>
        <taxon>Rhodobacterales</taxon>
        <taxon>Rhodobacter group</taxon>
        <taxon>Paenirhodobacter</taxon>
    </lineage>
</organism>
<dbReference type="GO" id="GO:0005886">
    <property type="term" value="C:plasma membrane"/>
    <property type="evidence" value="ECO:0007669"/>
    <property type="project" value="UniProtKB-SubCell"/>
</dbReference>
<feature type="transmembrane region" description="Helical" evidence="7">
    <location>
        <begin position="266"/>
        <end position="291"/>
    </location>
</feature>
<evidence type="ECO:0000313" key="9">
    <source>
        <dbReference type="Proteomes" id="UP000279673"/>
    </source>
</evidence>
<feature type="transmembrane region" description="Helical" evidence="7">
    <location>
        <begin position="209"/>
        <end position="226"/>
    </location>
</feature>
<keyword evidence="3" id="KW-1003">Cell membrane</keyword>
<feature type="transmembrane region" description="Helical" evidence="7">
    <location>
        <begin position="139"/>
        <end position="167"/>
    </location>
</feature>
<dbReference type="EMBL" id="RCHI01000011">
    <property type="protein sequence ID" value="RLL64257.1"/>
    <property type="molecule type" value="Genomic_DNA"/>
</dbReference>
<dbReference type="PANTHER" id="PTHR33567">
    <property type="entry name" value="CHROMATE ION TRANSPORTER (EUROFUNG)"/>
    <property type="match status" value="1"/>
</dbReference>
<proteinExistence type="inferred from homology"/>
<evidence type="ECO:0000256" key="1">
    <source>
        <dbReference type="ARBA" id="ARBA00004651"/>
    </source>
</evidence>
<sequence>MVNQIFGAFLRLGLTSFGGPTAHIGYFRTEFVLRRGWLSEAEFAERLAIAQFLPGPASSQLGFAIGLHRGGVAGALAAFLGFTLPSALLMTLAGLSAQVLPGGAAAGAIAGLKLVALAVVAQALWGMARNLCPDTARRLLALVACAALLALPASALQIGVIALAAAIGVTRPLPATAPAPLAERGRALGPALALACLLLAALPFARPYLGAGALVFGGGHVVLPLLREALPDVGAETFLAGYGLAQAMPGPLCSFAAYLGAATGGIGGALIATAAIFAPGFALYAFILPLWSRIGASGRARGAVAAVNAAVVGVLAAAFLTQILPAGLHDGRAAGIAALLLALAFGTRLPPVALVGLGAGLGAALL</sequence>
<dbReference type="NCBIfam" id="TIGR00937">
    <property type="entry name" value="2A51"/>
    <property type="match status" value="1"/>
</dbReference>
<gene>
    <name evidence="8" type="primary">chrA</name>
    <name evidence="8" type="ORF">DYS74_11985</name>
</gene>
<keyword evidence="9" id="KW-1185">Reference proteome</keyword>
<evidence type="ECO:0000256" key="4">
    <source>
        <dbReference type="ARBA" id="ARBA00022692"/>
    </source>
</evidence>
<dbReference type="GO" id="GO:0015109">
    <property type="term" value="F:chromate transmembrane transporter activity"/>
    <property type="evidence" value="ECO:0007669"/>
    <property type="project" value="InterPro"/>
</dbReference>
<comment type="caution">
    <text evidence="8">The sequence shown here is derived from an EMBL/GenBank/DDBJ whole genome shotgun (WGS) entry which is preliminary data.</text>
</comment>
<evidence type="ECO:0000256" key="2">
    <source>
        <dbReference type="ARBA" id="ARBA00005262"/>
    </source>
</evidence>
<dbReference type="PANTHER" id="PTHR33567:SF3">
    <property type="entry name" value="CHROMATE ION TRANSPORTER (EUROFUNG)"/>
    <property type="match status" value="1"/>
</dbReference>
<feature type="transmembrane region" description="Helical" evidence="7">
    <location>
        <begin position="105"/>
        <end position="127"/>
    </location>
</feature>
<feature type="transmembrane region" description="Helical" evidence="7">
    <location>
        <begin position="336"/>
        <end position="365"/>
    </location>
</feature>
<dbReference type="InterPro" id="IPR014047">
    <property type="entry name" value="Chr_Tranpt_l_chain"/>
</dbReference>
<evidence type="ECO:0000256" key="6">
    <source>
        <dbReference type="ARBA" id="ARBA00023136"/>
    </source>
</evidence>
<reference evidence="8 9" key="1">
    <citation type="submission" date="2018-10" db="EMBL/GenBank/DDBJ databases">
        <title>Rhodobacter sp . BO-81.</title>
        <authorList>
            <person name="Im W.T."/>
        </authorList>
    </citation>
    <scope>NUCLEOTIDE SEQUENCE [LARGE SCALE GENOMIC DNA]</scope>
    <source>
        <strain evidence="8 9">BO-81</strain>
    </source>
</reference>
<dbReference type="Pfam" id="PF02417">
    <property type="entry name" value="Chromate_transp"/>
    <property type="match status" value="2"/>
</dbReference>
<name>A0A421BMW2_9RHOB</name>
<accession>A0A421BMW2</accession>
<comment type="similarity">
    <text evidence="2">Belongs to the chromate ion transporter (CHR) (TC 2.A.51) family.</text>
</comment>
<dbReference type="InterPro" id="IPR003370">
    <property type="entry name" value="Chromate_transpt"/>
</dbReference>